<protein>
    <submittedName>
        <fullName evidence="1">Phage protease</fullName>
    </submittedName>
</protein>
<proteinExistence type="predicted"/>
<dbReference type="GO" id="GO:0008233">
    <property type="term" value="F:peptidase activity"/>
    <property type="evidence" value="ECO:0007669"/>
    <property type="project" value="UniProtKB-KW"/>
</dbReference>
<comment type="caution">
    <text evidence="1">The sequence shown here is derived from an EMBL/GenBank/DDBJ whole genome shotgun (WGS) entry which is preliminary data.</text>
</comment>
<accession>A0ABT5LXH2</accession>
<keyword evidence="1" id="KW-0645">Protease</keyword>
<keyword evidence="1" id="KW-0378">Hydrolase</keyword>
<gene>
    <name evidence="1" type="ORF">PSI22_00445</name>
</gene>
<evidence type="ECO:0000313" key="1">
    <source>
        <dbReference type="EMBL" id="MDC9620133.1"/>
    </source>
</evidence>
<sequence length="408" mass="43709">MKTPIRPPKKRVAILSAAMSDSPDGWYQLLPAGYFSARDGRPDDVPGGQWFIDASIAEQFIAATAAIGQPVGQPVLFDYNHVTLKQDSDATACAEARAAGWLRDPRNDMQWREGVGLFVRLSLTQAAQQAVDNHEWAYLSAVFPYNQSGHPLYLRMGALTNDPGLTGMQSIAALSAQLDTLISPSPTTEDSPMNEMLLQLLESLGIELPEDTTELTDDALSDLLTQALAALDTLKASAQIALDTQNVIETTPDPDAISTEVTTLIDENAGDLTEVEQILEEAALSGVDLSKYVPARAYHLLARQAAVLNAQARGGGAESIIAAARRTGRVVAAEIPYLRAVANQHGIAALNAAISGRRGIGALTSRQTLKHRQPGNRLAVLSAADKEAARLQGLTETEFLKRKKGAKK</sequence>
<dbReference type="GO" id="GO:0006508">
    <property type="term" value="P:proteolysis"/>
    <property type="evidence" value="ECO:0007669"/>
    <property type="project" value="UniProtKB-KW"/>
</dbReference>
<reference evidence="1 2" key="1">
    <citation type="submission" date="2023-02" db="EMBL/GenBank/DDBJ databases">
        <title>Entomopathogenic bacteria.</title>
        <authorList>
            <person name="Machado R.A."/>
        </authorList>
    </citation>
    <scope>NUCLEOTIDE SEQUENCE [LARGE SCALE GENOMIC DNA]</scope>
    <source>
        <strain evidence="1 2">XENO-7</strain>
    </source>
</reference>
<dbReference type="InterPro" id="IPR012106">
    <property type="entry name" value="Phage_Mu_Gp1"/>
</dbReference>
<organism evidence="1 2">
    <name type="scientific">Xenorhabdus aichiensis</name>
    <dbReference type="NCBI Taxonomy" id="3025874"/>
    <lineage>
        <taxon>Bacteria</taxon>
        <taxon>Pseudomonadati</taxon>
        <taxon>Pseudomonadota</taxon>
        <taxon>Gammaproteobacteria</taxon>
        <taxon>Enterobacterales</taxon>
        <taxon>Morganellaceae</taxon>
        <taxon>Xenorhabdus</taxon>
    </lineage>
</organism>
<keyword evidence="2" id="KW-1185">Reference proteome</keyword>
<dbReference type="EMBL" id="JAQRFO010000001">
    <property type="protein sequence ID" value="MDC9620133.1"/>
    <property type="molecule type" value="Genomic_DNA"/>
</dbReference>
<dbReference type="PIRSF" id="PIRSF016624">
    <property type="entry name" value="Mu_prophg_I"/>
    <property type="match status" value="1"/>
</dbReference>
<dbReference type="Pfam" id="PF10123">
    <property type="entry name" value="Mu-like_Pro"/>
    <property type="match status" value="1"/>
</dbReference>
<dbReference type="Proteomes" id="UP001214757">
    <property type="component" value="Unassembled WGS sequence"/>
</dbReference>
<evidence type="ECO:0000313" key="2">
    <source>
        <dbReference type="Proteomes" id="UP001214757"/>
    </source>
</evidence>
<dbReference type="RefSeq" id="WP_273577806.1">
    <property type="nucleotide sequence ID" value="NZ_JAQRFO010000001.1"/>
</dbReference>
<name>A0ABT5LXH2_9GAMM</name>